<dbReference type="STRING" id="1178825.SAMN05216261_1838"/>
<evidence type="ECO:0000313" key="1">
    <source>
        <dbReference type="EMBL" id="SHI81650.1"/>
    </source>
</evidence>
<accession>A0A1M6E8H9</accession>
<dbReference type="eggNOG" id="ENOG50334VV">
    <property type="taxonomic scope" value="Bacteria"/>
</dbReference>
<sequence>MKYLCNICLWLTTLSSFSQEKVCNEFRTGVFKYSNPNYTEWTVKRFDSIQIETSNKTGIEIHSSIEWNTDCDYILTCQKVTDAKYQNIIGKAFQIFILETSDKSYRCISKKNEVQLQDLELTMIKINEL</sequence>
<organism evidence="1 2">
    <name type="scientific">Algibacter luteus</name>
    <dbReference type="NCBI Taxonomy" id="1178825"/>
    <lineage>
        <taxon>Bacteria</taxon>
        <taxon>Pseudomonadati</taxon>
        <taxon>Bacteroidota</taxon>
        <taxon>Flavobacteriia</taxon>
        <taxon>Flavobacteriales</taxon>
        <taxon>Flavobacteriaceae</taxon>
        <taxon>Algibacter</taxon>
    </lineage>
</organism>
<protein>
    <submittedName>
        <fullName evidence="1">Uncharacterized protein</fullName>
    </submittedName>
</protein>
<dbReference type="RefSeq" id="WP_019386636.1">
    <property type="nucleotide sequence ID" value="NZ_ALIH01000002.1"/>
</dbReference>
<dbReference type="EMBL" id="FQYK01000004">
    <property type="protein sequence ID" value="SHI81650.1"/>
    <property type="molecule type" value="Genomic_DNA"/>
</dbReference>
<reference evidence="1 2" key="1">
    <citation type="submission" date="2016-11" db="EMBL/GenBank/DDBJ databases">
        <authorList>
            <person name="Jaros S."/>
            <person name="Januszkiewicz K."/>
            <person name="Wedrychowicz H."/>
        </authorList>
    </citation>
    <scope>NUCLEOTIDE SEQUENCE [LARGE SCALE GENOMIC DNA]</scope>
    <source>
        <strain evidence="1 2">CGMCC 1.12213</strain>
    </source>
</reference>
<dbReference type="OrthoDB" id="1144076at2"/>
<gene>
    <name evidence="1" type="ORF">SAMN05216261_1838</name>
</gene>
<dbReference type="AlphaFoldDB" id="A0A1M6E8H9"/>
<dbReference type="Proteomes" id="UP000184396">
    <property type="component" value="Unassembled WGS sequence"/>
</dbReference>
<keyword evidence="2" id="KW-1185">Reference proteome</keyword>
<proteinExistence type="predicted"/>
<name>A0A1M6E8H9_9FLAO</name>
<evidence type="ECO:0000313" key="2">
    <source>
        <dbReference type="Proteomes" id="UP000184396"/>
    </source>
</evidence>